<dbReference type="OrthoDB" id="9761532at2"/>
<sequence>MDEKDVKIDQYLDANLDGSLAELAALCAQPSVSAQNLGIDDCANLVAEMLKKRGFATEVLPTGGAPVVFGERKGRSGKTLLFYNHYDVQPGEPLELWESPPFQPEIRDGVMYARGVVDDKGHFTSRLFAVDALLNANGGELPCTVKFVLEGEEETSSLHLHDFVVNNKEKLAADACVWEYGGVDHLDQPTQSLGLRGICYVELSVETANQDVHSGLGGSIFPNAAWRLVWALNTLKDENERILIPGFYDDIVPPTNRDLALLDQLPDPAEQYRTQYGLKGFLKGLTGGVALKAAQVFEPTCTICGLTSGYQGPGSKTVLPAKASAKIDFRLVPNQRPEKVLQQLRAHLDQHGFEDIQIEFMGGDTPARTDPDDDFVKLAVATAEEVYQKAVQIEPMSGGSGPSSIFMEHLNLPVISAGVAHPGAQMHAPNENMRVDLYLLGAKHIARLIKRFGDGE</sequence>
<evidence type="ECO:0000256" key="1">
    <source>
        <dbReference type="ARBA" id="ARBA00022670"/>
    </source>
</evidence>
<dbReference type="GO" id="GO:0009089">
    <property type="term" value="P:lysine biosynthetic process via diaminopimelate"/>
    <property type="evidence" value="ECO:0007669"/>
    <property type="project" value="TreeGrafter"/>
</dbReference>
<dbReference type="NCBIfam" id="NF005034">
    <property type="entry name" value="PRK06446.1"/>
    <property type="match status" value="1"/>
</dbReference>
<proteinExistence type="predicted"/>
<dbReference type="PATRIC" id="fig|1134406.4.peg.593"/>
<dbReference type="Gene3D" id="3.30.70.360">
    <property type="match status" value="1"/>
</dbReference>
<dbReference type="SUPFAM" id="SSF53187">
    <property type="entry name" value="Zn-dependent exopeptidases"/>
    <property type="match status" value="1"/>
</dbReference>
<evidence type="ECO:0000256" key="3">
    <source>
        <dbReference type="ARBA" id="ARBA00022801"/>
    </source>
</evidence>
<dbReference type="STRING" id="1134406.ADN00_07965"/>
<dbReference type="RefSeq" id="WP_075062458.1">
    <property type="nucleotide sequence ID" value="NZ_LGCL01000021.1"/>
</dbReference>
<protein>
    <submittedName>
        <fullName evidence="5">Peptidase M20</fullName>
    </submittedName>
</protein>
<reference evidence="5 6" key="1">
    <citation type="submission" date="2015-07" db="EMBL/GenBank/DDBJ databases">
        <title>Genome sequence of Ornatilinea apprima DSM 23815.</title>
        <authorList>
            <person name="Hemp J."/>
            <person name="Ward L.M."/>
            <person name="Pace L.A."/>
            <person name="Fischer W.W."/>
        </authorList>
    </citation>
    <scope>NUCLEOTIDE SEQUENCE [LARGE SCALE GENOMIC DNA]</scope>
    <source>
        <strain evidence="5 6">P3M-1</strain>
    </source>
</reference>
<comment type="caution">
    <text evidence="5">The sequence shown here is derived from an EMBL/GenBank/DDBJ whole genome shotgun (WGS) entry which is preliminary data.</text>
</comment>
<keyword evidence="6" id="KW-1185">Reference proteome</keyword>
<evidence type="ECO:0000256" key="2">
    <source>
        <dbReference type="ARBA" id="ARBA00022723"/>
    </source>
</evidence>
<evidence type="ECO:0000313" key="6">
    <source>
        <dbReference type="Proteomes" id="UP000050417"/>
    </source>
</evidence>
<dbReference type="GO" id="GO:0005829">
    <property type="term" value="C:cytosol"/>
    <property type="evidence" value="ECO:0007669"/>
    <property type="project" value="TreeGrafter"/>
</dbReference>
<dbReference type="PANTHER" id="PTHR43270:SF8">
    <property type="entry name" value="DI- AND TRIPEPTIDASE DUG2-RELATED"/>
    <property type="match status" value="1"/>
</dbReference>
<dbReference type="Pfam" id="PF01546">
    <property type="entry name" value="Peptidase_M20"/>
    <property type="match status" value="1"/>
</dbReference>
<evidence type="ECO:0000259" key="4">
    <source>
        <dbReference type="Pfam" id="PF07687"/>
    </source>
</evidence>
<accession>A0A0P6XDJ7</accession>
<name>A0A0P6XDJ7_9CHLR</name>
<dbReference type="GO" id="GO:0008233">
    <property type="term" value="F:peptidase activity"/>
    <property type="evidence" value="ECO:0007669"/>
    <property type="project" value="UniProtKB-KW"/>
</dbReference>
<dbReference type="InterPro" id="IPR011650">
    <property type="entry name" value="Peptidase_M20_dimer"/>
</dbReference>
<gene>
    <name evidence="5" type="ORF">ADN00_07965</name>
</gene>
<dbReference type="Gene3D" id="3.40.630.10">
    <property type="entry name" value="Zn peptidases"/>
    <property type="match status" value="1"/>
</dbReference>
<dbReference type="AlphaFoldDB" id="A0A0P6XDJ7"/>
<dbReference type="GO" id="GO:0009014">
    <property type="term" value="F:succinyl-diaminopimelate desuccinylase activity"/>
    <property type="evidence" value="ECO:0007669"/>
    <property type="project" value="TreeGrafter"/>
</dbReference>
<dbReference type="InterPro" id="IPR002933">
    <property type="entry name" value="Peptidase_M20"/>
</dbReference>
<keyword evidence="3" id="KW-0378">Hydrolase</keyword>
<dbReference type="PANTHER" id="PTHR43270">
    <property type="entry name" value="BETA-ALA-HIS DIPEPTIDASE"/>
    <property type="match status" value="1"/>
</dbReference>
<feature type="domain" description="Peptidase M20 dimerisation" evidence="4">
    <location>
        <begin position="194"/>
        <end position="354"/>
    </location>
</feature>
<dbReference type="GO" id="GO:0046872">
    <property type="term" value="F:metal ion binding"/>
    <property type="evidence" value="ECO:0007669"/>
    <property type="project" value="UniProtKB-KW"/>
</dbReference>
<evidence type="ECO:0000313" key="5">
    <source>
        <dbReference type="EMBL" id="KPL77813.1"/>
    </source>
</evidence>
<dbReference type="EMBL" id="LGCL01000021">
    <property type="protein sequence ID" value="KPL77813.1"/>
    <property type="molecule type" value="Genomic_DNA"/>
</dbReference>
<dbReference type="InterPro" id="IPR051458">
    <property type="entry name" value="Cyt/Met_Dipeptidase"/>
</dbReference>
<dbReference type="Pfam" id="PF07687">
    <property type="entry name" value="M20_dimer"/>
    <property type="match status" value="1"/>
</dbReference>
<keyword evidence="1" id="KW-0645">Protease</keyword>
<dbReference type="GO" id="GO:0006508">
    <property type="term" value="P:proteolysis"/>
    <property type="evidence" value="ECO:0007669"/>
    <property type="project" value="UniProtKB-KW"/>
</dbReference>
<organism evidence="5 6">
    <name type="scientific">Ornatilinea apprima</name>
    <dbReference type="NCBI Taxonomy" id="1134406"/>
    <lineage>
        <taxon>Bacteria</taxon>
        <taxon>Bacillati</taxon>
        <taxon>Chloroflexota</taxon>
        <taxon>Anaerolineae</taxon>
        <taxon>Anaerolineales</taxon>
        <taxon>Anaerolineaceae</taxon>
        <taxon>Ornatilinea</taxon>
    </lineage>
</organism>
<dbReference type="Proteomes" id="UP000050417">
    <property type="component" value="Unassembled WGS sequence"/>
</dbReference>
<keyword evidence="2" id="KW-0479">Metal-binding</keyword>